<gene>
    <name evidence="3" type="ORF">B0T16DRAFT_146821</name>
</gene>
<dbReference type="Proteomes" id="UP001174936">
    <property type="component" value="Unassembled WGS sequence"/>
</dbReference>
<accession>A0AA39Y6J2</accession>
<protein>
    <submittedName>
        <fullName evidence="3">Heterokaryon incompatibility protein-domain-containing protein</fullName>
    </submittedName>
</protein>
<comment type="caution">
    <text evidence="3">The sequence shown here is derived from an EMBL/GenBank/DDBJ whole genome shotgun (WGS) entry which is preliminary data.</text>
</comment>
<proteinExistence type="predicted"/>
<evidence type="ECO:0000313" key="3">
    <source>
        <dbReference type="EMBL" id="KAK0645792.1"/>
    </source>
</evidence>
<keyword evidence="4" id="KW-1185">Reference proteome</keyword>
<dbReference type="EMBL" id="JAULSV010000004">
    <property type="protein sequence ID" value="KAK0645792.1"/>
    <property type="molecule type" value="Genomic_DNA"/>
</dbReference>
<organism evidence="3 4">
    <name type="scientific">Cercophora newfieldiana</name>
    <dbReference type="NCBI Taxonomy" id="92897"/>
    <lineage>
        <taxon>Eukaryota</taxon>
        <taxon>Fungi</taxon>
        <taxon>Dikarya</taxon>
        <taxon>Ascomycota</taxon>
        <taxon>Pezizomycotina</taxon>
        <taxon>Sordariomycetes</taxon>
        <taxon>Sordariomycetidae</taxon>
        <taxon>Sordariales</taxon>
        <taxon>Lasiosphaeriaceae</taxon>
        <taxon>Cercophora</taxon>
    </lineage>
</organism>
<dbReference type="AlphaFoldDB" id="A0AA39Y6J2"/>
<dbReference type="InterPro" id="IPR010730">
    <property type="entry name" value="HET"/>
</dbReference>
<reference evidence="3" key="1">
    <citation type="submission" date="2023-06" db="EMBL/GenBank/DDBJ databases">
        <title>Genome-scale phylogeny and comparative genomics of the fungal order Sordariales.</title>
        <authorList>
            <consortium name="Lawrence Berkeley National Laboratory"/>
            <person name="Hensen N."/>
            <person name="Bonometti L."/>
            <person name="Westerberg I."/>
            <person name="Brannstrom I.O."/>
            <person name="Guillou S."/>
            <person name="Cros-Aarteil S."/>
            <person name="Calhoun S."/>
            <person name="Haridas S."/>
            <person name="Kuo A."/>
            <person name="Mondo S."/>
            <person name="Pangilinan J."/>
            <person name="Riley R."/>
            <person name="Labutti K."/>
            <person name="Andreopoulos B."/>
            <person name="Lipzen A."/>
            <person name="Chen C."/>
            <person name="Yanf M."/>
            <person name="Daum C."/>
            <person name="Ng V."/>
            <person name="Clum A."/>
            <person name="Steindorff A."/>
            <person name="Ohm R."/>
            <person name="Martin F."/>
            <person name="Silar P."/>
            <person name="Natvig D."/>
            <person name="Lalanne C."/>
            <person name="Gautier V."/>
            <person name="Ament-Velasquez S.L."/>
            <person name="Kruys A."/>
            <person name="Hutchinson M.I."/>
            <person name="Powell A.J."/>
            <person name="Barry K."/>
            <person name="Miller A.N."/>
            <person name="Grigoriev I.V."/>
            <person name="Debuchy R."/>
            <person name="Gladieux P."/>
            <person name="Thoren M.H."/>
            <person name="Johannesson H."/>
        </authorList>
    </citation>
    <scope>NUCLEOTIDE SEQUENCE</scope>
    <source>
        <strain evidence="3">SMH2532-1</strain>
    </source>
</reference>
<evidence type="ECO:0000259" key="2">
    <source>
        <dbReference type="Pfam" id="PF06985"/>
    </source>
</evidence>
<evidence type="ECO:0000313" key="4">
    <source>
        <dbReference type="Proteomes" id="UP001174936"/>
    </source>
</evidence>
<name>A0AA39Y6J2_9PEZI</name>
<feature type="region of interest" description="Disordered" evidence="1">
    <location>
        <begin position="503"/>
        <end position="529"/>
    </location>
</feature>
<sequence>MFISTGELAIPDCCYCSNAENSIDLNEWTVSGDAAALGLERGQEAVLSAFETPSKEPRWDSVDLHELCGCCESFLSQVHLKRKRSAILLPPISQHRLHGSVQGLRNSAAAGCHLCSLINYGLSAAGWLDGNNSEGVYILYSCFEGRGRERVVKDENPVPPMEKPSIYISLHPTGESLQTFIKPGVSPANWYKFRSITSDENEAHPSQVPHRATTRTETSSRAHMNLARGWLDQCSTGHGCCQRRDPDFVPTRLLDVGGPSIHLTLTNSGDRSTYTKYCCLSHCWGGVTDIPLLKTDTLQSFVSEIDINTLPRTFQDAILITRQLHIRYLWIDSLCIIQNSADDWTKEAAVMGKIYENGHCTISAAEATSGHGGCFVRRNPLNCNPVRVARFKHAEMLLQPSEYPEVTISRSGHSRIADIPAPRLKMMDVFTSKLASRGWVFQEALLSPRILYFSKGLFWNCKAGQASELDPLGRGMLNQGMYYGAAGDAIFHEPLELSRSELAKTRSTDGKKRKVARKEHQPETSAARSKAHDQVFFLFSGGRALGLGSPGRAEYNAVCDLAKEFRLTGKVSSKKFHREWMKLLAIYSRLQLTFGTDRLPALAGIAQTAISLAGDVLKGQYIAGMWRCTLVFDLLFSQGAVGILEGHEPRPRGAGNQCPSWSWASIEGAVESYLASWGDEWPDEMEQLVEIVSATAEYDPLDTAKTGKVTGGELVIKGLLIPCQTEVKRYTWTNSVDVQLVDEEGRSVGEAIPDTDPYEFVDGATFVVPFLRMKDENEMDFHGLVLVEKNGFFFRVAKWSATAKKDEPLDMTRYSGLERGITIK</sequence>
<dbReference type="PANTHER" id="PTHR33112:SF9">
    <property type="entry name" value="HETEROKARYON INCOMPATIBILITY DOMAIN-CONTAINING PROTEIN"/>
    <property type="match status" value="1"/>
</dbReference>
<feature type="domain" description="Heterokaryon incompatibility" evidence="2">
    <location>
        <begin position="277"/>
        <end position="443"/>
    </location>
</feature>
<evidence type="ECO:0000256" key="1">
    <source>
        <dbReference type="SAM" id="MobiDB-lite"/>
    </source>
</evidence>
<dbReference type="Pfam" id="PF06985">
    <property type="entry name" value="HET"/>
    <property type="match status" value="1"/>
</dbReference>
<dbReference type="PANTHER" id="PTHR33112">
    <property type="entry name" value="DOMAIN PROTEIN, PUTATIVE-RELATED"/>
    <property type="match status" value="1"/>
</dbReference>